<comment type="caution">
    <text evidence="2">The sequence shown here is derived from an EMBL/GenBank/DDBJ whole genome shotgun (WGS) entry which is preliminary data.</text>
</comment>
<gene>
    <name evidence="2" type="ORF">J4Q44_G00356520</name>
</gene>
<reference evidence="2 3" key="1">
    <citation type="submission" date="2021-04" db="EMBL/GenBank/DDBJ databases">
        <authorList>
            <person name="De Guttry C."/>
            <person name="Zahm M."/>
            <person name="Klopp C."/>
            <person name="Cabau C."/>
            <person name="Louis A."/>
            <person name="Berthelot C."/>
            <person name="Parey E."/>
            <person name="Roest Crollius H."/>
            <person name="Montfort J."/>
            <person name="Robinson-Rechavi M."/>
            <person name="Bucao C."/>
            <person name="Bouchez O."/>
            <person name="Gislard M."/>
            <person name="Lluch J."/>
            <person name="Milhes M."/>
            <person name="Lampietro C."/>
            <person name="Lopez Roques C."/>
            <person name="Donnadieu C."/>
            <person name="Braasch I."/>
            <person name="Desvignes T."/>
            <person name="Postlethwait J."/>
            <person name="Bobe J."/>
            <person name="Wedekind C."/>
            <person name="Guiguen Y."/>
        </authorList>
    </citation>
    <scope>NUCLEOTIDE SEQUENCE [LARGE SCALE GENOMIC DNA]</scope>
    <source>
        <strain evidence="2">Cs_M1</strain>
        <tissue evidence="2">Blood</tissue>
    </source>
</reference>
<sequence length="121" mass="13671">MQDLGSFILGSPSRPTPLACSSPMPQSSSSSMRGMRIKEKKAADSVLDTSLAKALQMINDISQDLENVMHRATSLSQRVLAPIAEFMDELSPKLWEEFNHQLHEFVHDFKKRTWTERLGPQ</sequence>
<protein>
    <submittedName>
        <fullName evidence="2">Uncharacterized protein</fullName>
    </submittedName>
</protein>
<name>A0AAN8KQX2_9TELE</name>
<evidence type="ECO:0000313" key="2">
    <source>
        <dbReference type="EMBL" id="KAK6293326.1"/>
    </source>
</evidence>
<evidence type="ECO:0000256" key="1">
    <source>
        <dbReference type="SAM" id="MobiDB-lite"/>
    </source>
</evidence>
<evidence type="ECO:0000313" key="3">
    <source>
        <dbReference type="Proteomes" id="UP001356427"/>
    </source>
</evidence>
<dbReference type="AlphaFoldDB" id="A0AAN8KQX2"/>
<dbReference type="Proteomes" id="UP001356427">
    <property type="component" value="Unassembled WGS sequence"/>
</dbReference>
<accession>A0AAN8KQX2</accession>
<proteinExistence type="predicted"/>
<feature type="compositionally biased region" description="Low complexity" evidence="1">
    <location>
        <begin position="21"/>
        <end position="32"/>
    </location>
</feature>
<dbReference type="EMBL" id="JAGTTL010000036">
    <property type="protein sequence ID" value="KAK6293326.1"/>
    <property type="molecule type" value="Genomic_DNA"/>
</dbReference>
<feature type="region of interest" description="Disordered" evidence="1">
    <location>
        <begin position="1"/>
        <end position="35"/>
    </location>
</feature>
<keyword evidence="3" id="KW-1185">Reference proteome</keyword>
<organism evidence="2 3">
    <name type="scientific">Coregonus suidteri</name>
    <dbReference type="NCBI Taxonomy" id="861788"/>
    <lineage>
        <taxon>Eukaryota</taxon>
        <taxon>Metazoa</taxon>
        <taxon>Chordata</taxon>
        <taxon>Craniata</taxon>
        <taxon>Vertebrata</taxon>
        <taxon>Euteleostomi</taxon>
        <taxon>Actinopterygii</taxon>
        <taxon>Neopterygii</taxon>
        <taxon>Teleostei</taxon>
        <taxon>Protacanthopterygii</taxon>
        <taxon>Salmoniformes</taxon>
        <taxon>Salmonidae</taxon>
        <taxon>Coregoninae</taxon>
        <taxon>Coregonus</taxon>
    </lineage>
</organism>